<accession>A0A2V4A0L5</accession>
<dbReference type="InterPro" id="IPR010998">
    <property type="entry name" value="Integrase_recombinase_N"/>
</dbReference>
<gene>
    <name evidence="5" type="ORF">DF185_07845</name>
</gene>
<name>A0A2V4A0L5_9BACT</name>
<dbReference type="Pfam" id="PF13102">
    <property type="entry name" value="Phage_int_SAM_5"/>
    <property type="match status" value="1"/>
</dbReference>
<evidence type="ECO:0000256" key="2">
    <source>
        <dbReference type="ARBA" id="ARBA00023172"/>
    </source>
</evidence>
<evidence type="ECO:0000259" key="4">
    <source>
        <dbReference type="Pfam" id="PF13102"/>
    </source>
</evidence>
<dbReference type="Proteomes" id="UP000248079">
    <property type="component" value="Unassembled WGS sequence"/>
</dbReference>
<dbReference type="Pfam" id="PF00589">
    <property type="entry name" value="Phage_integrase"/>
    <property type="match status" value="1"/>
</dbReference>
<sequence>MAKVTCVLETRKSKKGYQLRIRTYSKGEIKYYPLGLFLPRKGDFSKKTNTVLSSFEDHERFNKIIKKELDKYTNLIESDPNTNVKVSEKTDVFKELSRYNQLLLLDGQISVKHNNSVLKNHLKKFLSRENELSVYEIDRDFMNKFYLYLRKSMRRPSIRINISYLKQCIDRIIENNELDIKNHAALFKIPQGNEPQKEVYLNKNILDSFIRNPQKKKQEILTKYSSLFMFYAQGQRFSDNFFQKWNNIKKYPIEEEVFLESLESGEAYTGGYKYVLSFVTDKVDQVNKMVLCDSALKCLRFFLSKENQISLLNGKGDFIIEDEELSIIAKHKADKTNKRVLTFDSEEAFEFLKDFLDIQSLQTPNEFTFHNKDLTGYSLEKIKSCQTAERQKRNEWLRKICKNIETLELTCHDFRRLFAIIFYTKTSDIYALSSMLFHSSIKITVEYLKKLNVFDLNENKALEFYNDL</sequence>
<dbReference type="AlphaFoldDB" id="A0A2V4A0L5"/>
<dbReference type="InterPro" id="IPR025269">
    <property type="entry name" value="SAM-like_dom"/>
</dbReference>
<dbReference type="GO" id="GO:0003677">
    <property type="term" value="F:DNA binding"/>
    <property type="evidence" value="ECO:0007669"/>
    <property type="project" value="UniProtKB-KW"/>
</dbReference>
<comment type="caution">
    <text evidence="5">The sequence shown here is derived from an EMBL/GenBank/DDBJ whole genome shotgun (WGS) entry which is preliminary data.</text>
</comment>
<proteinExistence type="predicted"/>
<reference evidence="5 6" key="1">
    <citation type="submission" date="2018-05" db="EMBL/GenBank/DDBJ databases">
        <title>Marinifilum breve JC075T sp. nov., a marine bacterium isolated from Yongle Blue Hole in the South China Sea.</title>
        <authorList>
            <person name="Fu T."/>
        </authorList>
    </citation>
    <scope>NUCLEOTIDE SEQUENCE [LARGE SCALE GENOMIC DNA]</scope>
    <source>
        <strain evidence="5 6">JC075</strain>
    </source>
</reference>
<evidence type="ECO:0000313" key="5">
    <source>
        <dbReference type="EMBL" id="PXY01387.1"/>
    </source>
</evidence>
<dbReference type="Gene3D" id="1.10.443.10">
    <property type="entry name" value="Intergrase catalytic core"/>
    <property type="match status" value="1"/>
</dbReference>
<dbReference type="InterPro" id="IPR013762">
    <property type="entry name" value="Integrase-like_cat_sf"/>
</dbReference>
<dbReference type="Gene3D" id="1.10.150.130">
    <property type="match status" value="1"/>
</dbReference>
<protein>
    <recommendedName>
        <fullName evidence="7">Tyr recombinase domain-containing protein</fullName>
    </recommendedName>
</protein>
<dbReference type="EMBL" id="QFLI01000003">
    <property type="protein sequence ID" value="PXY01387.1"/>
    <property type="molecule type" value="Genomic_DNA"/>
</dbReference>
<keyword evidence="6" id="KW-1185">Reference proteome</keyword>
<dbReference type="RefSeq" id="WP_110360199.1">
    <property type="nucleotide sequence ID" value="NZ_QFLI01000003.1"/>
</dbReference>
<dbReference type="GO" id="GO:0006310">
    <property type="term" value="P:DNA recombination"/>
    <property type="evidence" value="ECO:0007669"/>
    <property type="project" value="UniProtKB-KW"/>
</dbReference>
<feature type="domain" description="Phage integrase SAM-like" evidence="4">
    <location>
        <begin position="107"/>
        <end position="174"/>
    </location>
</feature>
<keyword evidence="1" id="KW-0238">DNA-binding</keyword>
<dbReference type="OrthoDB" id="1094492at2"/>
<feature type="domain" description="Tyr recombinase" evidence="3">
    <location>
        <begin position="335"/>
        <end position="450"/>
    </location>
</feature>
<dbReference type="SUPFAM" id="SSF56349">
    <property type="entry name" value="DNA breaking-rejoining enzymes"/>
    <property type="match status" value="1"/>
</dbReference>
<dbReference type="InterPro" id="IPR011010">
    <property type="entry name" value="DNA_brk_join_enz"/>
</dbReference>
<evidence type="ECO:0000256" key="1">
    <source>
        <dbReference type="ARBA" id="ARBA00023125"/>
    </source>
</evidence>
<dbReference type="GO" id="GO:0015074">
    <property type="term" value="P:DNA integration"/>
    <property type="evidence" value="ECO:0007669"/>
    <property type="project" value="InterPro"/>
</dbReference>
<evidence type="ECO:0000313" key="6">
    <source>
        <dbReference type="Proteomes" id="UP000248079"/>
    </source>
</evidence>
<keyword evidence="2" id="KW-0233">DNA recombination</keyword>
<organism evidence="5 6">
    <name type="scientific">Marinifilum breve</name>
    <dbReference type="NCBI Taxonomy" id="2184082"/>
    <lineage>
        <taxon>Bacteria</taxon>
        <taxon>Pseudomonadati</taxon>
        <taxon>Bacteroidota</taxon>
        <taxon>Bacteroidia</taxon>
        <taxon>Marinilabiliales</taxon>
        <taxon>Marinifilaceae</taxon>
    </lineage>
</organism>
<evidence type="ECO:0000259" key="3">
    <source>
        <dbReference type="Pfam" id="PF00589"/>
    </source>
</evidence>
<dbReference type="InterPro" id="IPR002104">
    <property type="entry name" value="Integrase_catalytic"/>
</dbReference>
<evidence type="ECO:0008006" key="7">
    <source>
        <dbReference type="Google" id="ProtNLM"/>
    </source>
</evidence>